<dbReference type="STRING" id="42514.ENSPNAP00000033975"/>
<dbReference type="GO" id="GO:0005774">
    <property type="term" value="C:vacuolar membrane"/>
    <property type="evidence" value="ECO:0007669"/>
    <property type="project" value="TreeGrafter"/>
</dbReference>
<comment type="catalytic activity">
    <reaction evidence="14">
        <text>4-aminobutanoate(out) + n H(+)(in) = 4-aminobutanoate(in) + n H(+)(out)</text>
        <dbReference type="Rhea" id="RHEA:70979"/>
        <dbReference type="ChEBI" id="CHEBI:15378"/>
        <dbReference type="ChEBI" id="CHEBI:59888"/>
    </reaction>
</comment>
<proteinExistence type="inferred from homology"/>
<comment type="catalytic activity">
    <reaction evidence="13">
        <text>glycine(out) + n H(+)(in) = glycine(in) + n H(+)(out)</text>
        <dbReference type="Rhea" id="RHEA:70983"/>
        <dbReference type="ChEBI" id="CHEBI:15378"/>
        <dbReference type="ChEBI" id="CHEBI:57305"/>
    </reaction>
</comment>
<keyword evidence="10" id="KW-0968">Cytoplasmic vesicle</keyword>
<dbReference type="Ensembl" id="ENSPNAT00000025348.2">
    <property type="protein sequence ID" value="ENSPNAP00000033975.2"/>
    <property type="gene ID" value="ENSPNAG00000022962.2"/>
</dbReference>
<comment type="similarity">
    <text evidence="2">Belongs to the amino acid/polyamine transporter 2 family.</text>
</comment>
<feature type="transmembrane region" description="Helical" evidence="19">
    <location>
        <begin position="297"/>
        <end position="317"/>
    </location>
</feature>
<protein>
    <recommendedName>
        <fullName evidence="15">Vesicular inhibitory amino acid transporter</fullName>
    </recommendedName>
    <alternativeName>
        <fullName evidence="16">Solute carrier family 32 member 1</fullName>
    </alternativeName>
    <alternativeName>
        <fullName evidence="17">Vesicular GABA transporter</fullName>
    </alternativeName>
</protein>
<evidence type="ECO:0000256" key="14">
    <source>
        <dbReference type="ARBA" id="ARBA00036440"/>
    </source>
</evidence>
<reference evidence="21" key="3">
    <citation type="submission" date="2025-09" db="UniProtKB">
        <authorList>
            <consortium name="Ensembl"/>
        </authorList>
    </citation>
    <scope>IDENTIFICATION</scope>
</reference>
<feature type="transmembrane region" description="Helical" evidence="19">
    <location>
        <begin position="419"/>
        <end position="436"/>
    </location>
</feature>
<dbReference type="GO" id="GO:0051939">
    <property type="term" value="P:gamma-aminobutyric acid import"/>
    <property type="evidence" value="ECO:0007669"/>
    <property type="project" value="UniProtKB-ARBA"/>
</dbReference>
<sequence>MVLYRTTAFTNKTSFLRVYKFCCLSNKTAESNNVCNFERIYRNSMFGARMRTQAGLLWMTHFSSDREENLGLVQRDDLNRTYRENISPSSSQSEQDEEETLNTQPRITTWEAGWNVTNAVQGIFVLGLPYAVLQSGYTGLLLLVLSALLCCYTGKILISCLYEEDGSGRSRRVRRTYADVADACWCRLCPRLGGKLVNVAQVVELMMTCILYLVVSSNLMGHSFPFLALTPATCSALTFLTLMPCMLIRDLKVVSQLSFLCSLAHFLITFVVIGYCLRQAPRWTYGGLRLAVDFDSFLVAAGVIIFSYTSQIFLPTLEGCMADRGQFRGMMDWTHVLACVLKTAFSLLALLTWGEDTKEVVSDNLPPALRMMVNLCLLAKALLSYPLPFYSAAQLLQTGVLRSDTGQYERSDEPEWHTLVLRASLLLLSFIMALYIPHFSLLMGLTGSVTGAVMTLLLPALFHLQLKWSRLGAAGKLLDVVILGLGCVCSLAGVIRSIRAMIHAFAST</sequence>
<evidence type="ECO:0000256" key="1">
    <source>
        <dbReference type="ARBA" id="ARBA00004439"/>
    </source>
</evidence>
<evidence type="ECO:0000256" key="12">
    <source>
        <dbReference type="ARBA" id="ARBA00035892"/>
    </source>
</evidence>
<evidence type="ECO:0000256" key="9">
    <source>
        <dbReference type="ARBA" id="ARBA00023273"/>
    </source>
</evidence>
<dbReference type="PANTHER" id="PTHR22950:SF689">
    <property type="entry name" value="VESICULAR INHIBITORY AMINO ACID TRANSPORTER"/>
    <property type="match status" value="1"/>
</dbReference>
<dbReference type="GO" id="GO:0015179">
    <property type="term" value="F:L-amino acid transmembrane transporter activity"/>
    <property type="evidence" value="ECO:0007669"/>
    <property type="project" value="TreeGrafter"/>
</dbReference>
<evidence type="ECO:0000256" key="5">
    <source>
        <dbReference type="ARBA" id="ARBA00022775"/>
    </source>
</evidence>
<dbReference type="FunFam" id="1.20.1740.10:FF:000062">
    <property type="entry name" value="Vesicular inhibitory amino acid transporter"/>
    <property type="match status" value="1"/>
</dbReference>
<dbReference type="GO" id="GO:0140800">
    <property type="term" value="F:gamma-aminobutyric acid:proton antiporter activity"/>
    <property type="evidence" value="ECO:0007669"/>
    <property type="project" value="UniProtKB-ARBA"/>
</dbReference>
<dbReference type="GO" id="GO:0060077">
    <property type="term" value="C:inhibitory synapse"/>
    <property type="evidence" value="ECO:0007669"/>
    <property type="project" value="UniProtKB-ARBA"/>
</dbReference>
<keyword evidence="4 19" id="KW-0812">Transmembrane</keyword>
<dbReference type="AlphaFoldDB" id="A0A3B4EDS1"/>
<dbReference type="GO" id="GO:0030659">
    <property type="term" value="C:cytoplasmic vesicle membrane"/>
    <property type="evidence" value="ECO:0007669"/>
    <property type="project" value="UniProtKB-SubCell"/>
</dbReference>
<evidence type="ECO:0000256" key="11">
    <source>
        <dbReference type="ARBA" id="ARBA00034106"/>
    </source>
</evidence>
<dbReference type="OMA" id="MLNWTHF"/>
<keyword evidence="3" id="KW-0813">Transport</keyword>
<evidence type="ECO:0000256" key="3">
    <source>
        <dbReference type="ARBA" id="ARBA00022448"/>
    </source>
</evidence>
<evidence type="ECO:0000256" key="15">
    <source>
        <dbReference type="ARBA" id="ARBA00039542"/>
    </source>
</evidence>
<evidence type="ECO:0000256" key="7">
    <source>
        <dbReference type="ARBA" id="ARBA00023018"/>
    </source>
</evidence>
<dbReference type="GO" id="GO:0015187">
    <property type="term" value="F:glycine transmembrane transporter activity"/>
    <property type="evidence" value="ECO:0007669"/>
    <property type="project" value="UniProtKB-ARBA"/>
</dbReference>
<evidence type="ECO:0000259" key="20">
    <source>
        <dbReference type="Pfam" id="PF01490"/>
    </source>
</evidence>
<evidence type="ECO:0000256" key="4">
    <source>
        <dbReference type="ARBA" id="ARBA00022692"/>
    </source>
</evidence>
<comment type="catalytic activity">
    <reaction evidence="12">
        <text>beta-alanine(out) + n H(+)(in) = beta-alanine(in) + n H(+)(out)</text>
        <dbReference type="Rhea" id="RHEA:70987"/>
        <dbReference type="ChEBI" id="CHEBI:15378"/>
        <dbReference type="ChEBI" id="CHEBI:57966"/>
    </reaction>
</comment>
<reference evidence="21 22" key="1">
    <citation type="submission" date="2020-10" db="EMBL/GenBank/DDBJ databases">
        <title>Pygocentrus nattereri (red-bellied piranha) genome, fPygNat1, primary haplotype.</title>
        <authorList>
            <person name="Myers G."/>
            <person name="Meyer A."/>
            <person name="Karagic N."/>
            <person name="Pippel M."/>
            <person name="Winkler S."/>
            <person name="Tracey A."/>
            <person name="Wood J."/>
            <person name="Formenti G."/>
            <person name="Howe K."/>
            <person name="Fedrigo O."/>
            <person name="Jarvis E.D."/>
        </authorList>
    </citation>
    <scope>NUCLEOTIDE SEQUENCE [LARGE SCALE GENOMIC DNA]</scope>
</reference>
<evidence type="ECO:0000256" key="6">
    <source>
        <dbReference type="ARBA" id="ARBA00022989"/>
    </source>
</evidence>
<feature type="transmembrane region" description="Helical" evidence="19">
    <location>
        <begin position="139"/>
        <end position="162"/>
    </location>
</feature>
<feature type="transmembrane region" description="Helical" evidence="19">
    <location>
        <begin position="196"/>
        <end position="214"/>
    </location>
</feature>
<evidence type="ECO:0000256" key="16">
    <source>
        <dbReference type="ARBA" id="ARBA00041574"/>
    </source>
</evidence>
<evidence type="ECO:0000256" key="13">
    <source>
        <dbReference type="ARBA" id="ARBA00035961"/>
    </source>
</evidence>
<evidence type="ECO:0000256" key="17">
    <source>
        <dbReference type="ARBA" id="ARBA00042394"/>
    </source>
</evidence>
<feature type="transmembrane region" description="Helical" evidence="19">
    <location>
        <begin position="442"/>
        <end position="465"/>
    </location>
</feature>
<dbReference type="GO" id="GO:0006836">
    <property type="term" value="P:neurotransmitter transport"/>
    <property type="evidence" value="ECO:0007669"/>
    <property type="project" value="UniProtKB-KW"/>
</dbReference>
<feature type="transmembrane region" description="Helical" evidence="19">
    <location>
        <begin position="371"/>
        <end position="393"/>
    </location>
</feature>
<dbReference type="Pfam" id="PF01490">
    <property type="entry name" value="Aa_trans"/>
    <property type="match status" value="1"/>
</dbReference>
<keyword evidence="9" id="KW-0966">Cell projection</keyword>
<dbReference type="GO" id="GO:0098793">
    <property type="term" value="C:presynapse"/>
    <property type="evidence" value="ECO:0007669"/>
    <property type="project" value="UniProtKB-SubCell"/>
</dbReference>
<feature type="transmembrane region" description="Helical" evidence="19">
    <location>
        <begin position="112"/>
        <end position="133"/>
    </location>
</feature>
<feature type="transmembrane region" description="Helical" evidence="19">
    <location>
        <begin position="477"/>
        <end position="498"/>
    </location>
</feature>
<feature type="transmembrane region" description="Helical" evidence="19">
    <location>
        <begin position="329"/>
        <end position="351"/>
    </location>
</feature>
<evidence type="ECO:0000313" key="22">
    <source>
        <dbReference type="Proteomes" id="UP001501920"/>
    </source>
</evidence>
<feature type="transmembrane region" description="Helical" evidence="19">
    <location>
        <begin position="257"/>
        <end position="277"/>
    </location>
</feature>
<dbReference type="GeneTree" id="ENSGT00940000165207"/>
<reference evidence="21" key="2">
    <citation type="submission" date="2025-08" db="UniProtKB">
        <authorList>
            <consortium name="Ensembl"/>
        </authorList>
    </citation>
    <scope>IDENTIFICATION</scope>
</reference>
<feature type="transmembrane region" description="Helical" evidence="19">
    <location>
        <begin position="226"/>
        <end position="245"/>
    </location>
</feature>
<accession>A0A3B4EDS1</accession>
<comment type="subcellular location">
    <subcellularLocation>
        <location evidence="1">Cytoplasmic vesicle membrane</location>
        <topology evidence="1">Multi-pass membrane protein</topology>
    </subcellularLocation>
    <subcellularLocation>
        <location evidence="11">Presynapse</location>
    </subcellularLocation>
</comment>
<evidence type="ECO:0000256" key="10">
    <source>
        <dbReference type="ARBA" id="ARBA00023329"/>
    </source>
</evidence>
<dbReference type="PANTHER" id="PTHR22950">
    <property type="entry name" value="AMINO ACID TRANSPORTER"/>
    <property type="match status" value="1"/>
</dbReference>
<evidence type="ECO:0000256" key="18">
    <source>
        <dbReference type="ARBA" id="ARBA00046163"/>
    </source>
</evidence>
<evidence type="ECO:0000256" key="2">
    <source>
        <dbReference type="ARBA" id="ARBA00008066"/>
    </source>
</evidence>
<keyword evidence="6 19" id="KW-1133">Transmembrane helix</keyword>
<evidence type="ECO:0000256" key="19">
    <source>
        <dbReference type="SAM" id="Phobius"/>
    </source>
</evidence>
<feature type="domain" description="Amino acid transporter transmembrane" evidence="20">
    <location>
        <begin position="106"/>
        <end position="498"/>
    </location>
</feature>
<evidence type="ECO:0000313" key="21">
    <source>
        <dbReference type="Ensembl" id="ENSPNAP00000033975.2"/>
    </source>
</evidence>
<keyword evidence="8 19" id="KW-0472">Membrane</keyword>
<dbReference type="InterPro" id="IPR013057">
    <property type="entry name" value="AA_transpt_TM"/>
</dbReference>
<keyword evidence="5" id="KW-0532">Neurotransmitter transport</keyword>
<evidence type="ECO:0000256" key="8">
    <source>
        <dbReference type="ARBA" id="ARBA00023136"/>
    </source>
</evidence>
<comment type="function">
    <text evidence="18">Antiporter that exchanges vesicular protons for cytosolic 4-aminobutanoate or to a lesser extend glycine, thus allowing their secretion from nerve terminals. The transport is equally dependent on the chemical and electrical components of the proton gradient. May also transport beta-alanine. Acidification of GABAergic synaptic vesicles is a prerequisite for 4-aminobutanoate uptake.</text>
</comment>
<keyword evidence="7" id="KW-0770">Synapse</keyword>
<name>A0A3B4EDS1_PYGNA</name>
<keyword evidence="22" id="KW-1185">Reference proteome</keyword>
<dbReference type="Proteomes" id="UP001501920">
    <property type="component" value="Chromosome 4"/>
</dbReference>
<organism evidence="21 22">
    <name type="scientific">Pygocentrus nattereri</name>
    <name type="common">Red-bellied piranha</name>
    <dbReference type="NCBI Taxonomy" id="42514"/>
    <lineage>
        <taxon>Eukaryota</taxon>
        <taxon>Metazoa</taxon>
        <taxon>Chordata</taxon>
        <taxon>Craniata</taxon>
        <taxon>Vertebrata</taxon>
        <taxon>Euteleostomi</taxon>
        <taxon>Actinopterygii</taxon>
        <taxon>Neopterygii</taxon>
        <taxon>Teleostei</taxon>
        <taxon>Ostariophysi</taxon>
        <taxon>Characiformes</taxon>
        <taxon>Characoidei</taxon>
        <taxon>Pygocentrus</taxon>
    </lineage>
</organism>